<dbReference type="Proteomes" id="UP000078486">
    <property type="component" value="Unassembled WGS sequence"/>
</dbReference>
<dbReference type="GO" id="GO:0030638">
    <property type="term" value="P:polyketide metabolic process"/>
    <property type="evidence" value="ECO:0007669"/>
    <property type="project" value="InterPro"/>
</dbReference>
<sequence length="169" mass="18684">MIESRYSIAASLLILFLALGGCLEKTSKATDPTPENVALVKRFVDQVINRGDISAVDELWAPDMQWHSAGAPDVTGRDTYKKMLQASVGGAFTDMHLDIIDVIAQNDKVVLYFTNSGINTGDFMGHKATGKYAKWIGMGIYRIANGRIAEAWFSEDILGMFMQLEFIKI</sequence>
<dbReference type="EMBL" id="LRRQ01000084">
    <property type="protein sequence ID" value="OAM89644.1"/>
    <property type="molecule type" value="Genomic_DNA"/>
</dbReference>
<evidence type="ECO:0000313" key="1">
    <source>
        <dbReference type="EMBL" id="OAM89644.1"/>
    </source>
</evidence>
<dbReference type="InterPro" id="IPR009959">
    <property type="entry name" value="Cyclase_SnoaL-like"/>
</dbReference>
<dbReference type="RefSeq" id="WP_334319328.1">
    <property type="nucleotide sequence ID" value="NZ_CP109796.1"/>
</dbReference>
<gene>
    <name evidence="1" type="ORF">AW736_12145</name>
</gene>
<protein>
    <recommendedName>
        <fullName evidence="3">Ester cyclase</fullName>
    </recommendedName>
</protein>
<dbReference type="Gene3D" id="3.10.450.50">
    <property type="match status" value="1"/>
</dbReference>
<comment type="caution">
    <text evidence="1">The sequence shown here is derived from an EMBL/GenBank/DDBJ whole genome shotgun (WGS) entry which is preliminary data.</text>
</comment>
<reference evidence="1 2" key="1">
    <citation type="submission" date="2016-01" db="EMBL/GenBank/DDBJ databases">
        <title>High potential of lignocellulose degradation of a new Verrucomicrobia species.</title>
        <authorList>
            <person name="Wang Y."/>
            <person name="Shi Y."/>
            <person name="Qiu Z."/>
            <person name="Liu S."/>
            <person name="Yang H."/>
        </authorList>
    </citation>
    <scope>NUCLEOTIDE SEQUENCE [LARGE SCALE GENOMIC DNA]</scope>
    <source>
        <strain evidence="1 2">TSB47</strain>
    </source>
</reference>
<organism evidence="1 2">
    <name type="scientific">Termitidicoccus mucosus</name>
    <dbReference type="NCBI Taxonomy" id="1184151"/>
    <lineage>
        <taxon>Bacteria</taxon>
        <taxon>Pseudomonadati</taxon>
        <taxon>Verrucomicrobiota</taxon>
        <taxon>Opitutia</taxon>
        <taxon>Opitutales</taxon>
        <taxon>Opitutaceae</taxon>
        <taxon>Termitidicoccus</taxon>
    </lineage>
</organism>
<accession>A0A178II74</accession>
<keyword evidence="2" id="KW-1185">Reference proteome</keyword>
<dbReference type="STRING" id="1184151.AW736_12145"/>
<dbReference type="PANTHER" id="PTHR38436:SF1">
    <property type="entry name" value="ESTER CYCLASE"/>
    <property type="match status" value="1"/>
</dbReference>
<name>A0A178II74_9BACT</name>
<dbReference type="Pfam" id="PF07366">
    <property type="entry name" value="SnoaL"/>
    <property type="match status" value="1"/>
</dbReference>
<dbReference type="InterPro" id="IPR032710">
    <property type="entry name" value="NTF2-like_dom_sf"/>
</dbReference>
<dbReference type="SUPFAM" id="SSF54427">
    <property type="entry name" value="NTF2-like"/>
    <property type="match status" value="1"/>
</dbReference>
<proteinExistence type="predicted"/>
<dbReference type="PANTHER" id="PTHR38436">
    <property type="entry name" value="POLYKETIDE CYCLASE SNOAL-LIKE DOMAIN"/>
    <property type="match status" value="1"/>
</dbReference>
<dbReference type="PROSITE" id="PS51257">
    <property type="entry name" value="PROKAR_LIPOPROTEIN"/>
    <property type="match status" value="1"/>
</dbReference>
<dbReference type="AlphaFoldDB" id="A0A178II74"/>
<evidence type="ECO:0000313" key="2">
    <source>
        <dbReference type="Proteomes" id="UP000078486"/>
    </source>
</evidence>
<evidence type="ECO:0008006" key="3">
    <source>
        <dbReference type="Google" id="ProtNLM"/>
    </source>
</evidence>